<dbReference type="EMBL" id="CP148066">
    <property type="protein sequence ID" value="WXL28665.1"/>
    <property type="molecule type" value="Genomic_DNA"/>
</dbReference>
<evidence type="ECO:0000256" key="3">
    <source>
        <dbReference type="HAMAP-Rule" id="MF_00023"/>
    </source>
</evidence>
<comment type="similarity">
    <text evidence="3">Belongs to the SmpB family.</text>
</comment>
<dbReference type="RefSeq" id="WP_205498625.1">
    <property type="nucleotide sequence ID" value="NZ_CP148066.1"/>
</dbReference>
<accession>A0ABZ2RNQ4</accession>
<dbReference type="HAMAP" id="MF_00023">
    <property type="entry name" value="SmpB"/>
    <property type="match status" value="1"/>
</dbReference>
<dbReference type="PANTHER" id="PTHR30308:SF2">
    <property type="entry name" value="SSRA-BINDING PROTEIN"/>
    <property type="match status" value="1"/>
</dbReference>
<gene>
    <name evidence="3 4" type="primary">smpB</name>
    <name evidence="4" type="ORF">WG616_01430</name>
</gene>
<protein>
    <recommendedName>
        <fullName evidence="3">SsrA-binding protein</fullName>
    </recommendedName>
    <alternativeName>
        <fullName evidence="3">Small protein B</fullName>
    </alternativeName>
</protein>
<dbReference type="CDD" id="cd09294">
    <property type="entry name" value="SmpB"/>
    <property type="match status" value="1"/>
</dbReference>
<dbReference type="InterPro" id="IPR000037">
    <property type="entry name" value="SsrA-bd_prot"/>
</dbReference>
<evidence type="ECO:0000256" key="1">
    <source>
        <dbReference type="ARBA" id="ARBA00022490"/>
    </source>
</evidence>
<dbReference type="Proteomes" id="UP001460679">
    <property type="component" value="Chromosome"/>
</dbReference>
<evidence type="ECO:0000256" key="2">
    <source>
        <dbReference type="ARBA" id="ARBA00022884"/>
    </source>
</evidence>
<sequence length="145" mass="17445">MKLIITNKFPRYEYEILEKYECGISLLGWEVKSLRAKNANLNNSFCSIKNDEIILNNLYISQYMNVTGDYSRSRKLLLHKNEIYKIMSKKERLSLQLIPTQIYWKDNYIKVEIALAKHLKVHDKRQKMIKEENDKKLQKILKNYQ</sequence>
<comment type="function">
    <text evidence="3">Required for rescue of stalled ribosomes mediated by trans-translation. Binds to transfer-messenger RNA (tmRNA), required for stable association of tmRNA with ribosomes. tmRNA and SmpB together mimic tRNA shape, replacing the anticodon stem-loop with SmpB. tmRNA is encoded by the ssrA gene; the 2 termini fold to resemble tRNA(Ala) and it encodes a 'tag peptide', a short internal open reading frame. During trans-translation Ala-aminoacylated tmRNA acts like a tRNA, entering the A-site of stalled ribosomes, displacing the stalled mRNA. The ribosome then switches to translate the ORF on the tmRNA; the nascent peptide is terminated with the 'tag peptide' encoded by the tmRNA and targeted for degradation. The ribosome is freed to recommence translation, which seems to be the essential function of trans-translation.</text>
</comment>
<keyword evidence="2 3" id="KW-0694">RNA-binding</keyword>
<reference evidence="4" key="1">
    <citation type="submission" date="2024-03" db="EMBL/GenBank/DDBJ databases">
        <title>Complete genome sequence of Mycoplasma gypis type strain B1/T1.</title>
        <authorList>
            <person name="Spergser J."/>
        </authorList>
    </citation>
    <scope>NUCLEOTIDE SEQUENCE [LARGE SCALE GENOMIC DNA]</scope>
    <source>
        <strain evidence="4">B1/T1</strain>
    </source>
</reference>
<dbReference type="NCBIfam" id="TIGR00086">
    <property type="entry name" value="smpB"/>
    <property type="match status" value="1"/>
</dbReference>
<comment type="subcellular location">
    <subcellularLocation>
        <location evidence="3">Cytoplasm</location>
    </subcellularLocation>
    <text evidence="3">The tmRNA-SmpB complex associates with stalled 70S ribosomes.</text>
</comment>
<dbReference type="InterPro" id="IPR023620">
    <property type="entry name" value="SmpB"/>
</dbReference>
<keyword evidence="5" id="KW-1185">Reference proteome</keyword>
<organism evidence="4 5">
    <name type="scientific">[Mycoplasma] gypis</name>
    <dbReference type="NCBI Taxonomy" id="92404"/>
    <lineage>
        <taxon>Bacteria</taxon>
        <taxon>Bacillati</taxon>
        <taxon>Mycoplasmatota</taxon>
        <taxon>Mycoplasmoidales</taxon>
        <taxon>Metamycoplasmataceae</taxon>
        <taxon>Metamycoplasma</taxon>
    </lineage>
</organism>
<dbReference type="PROSITE" id="PS01317">
    <property type="entry name" value="SSRP"/>
    <property type="match status" value="1"/>
</dbReference>
<dbReference type="InterPro" id="IPR020081">
    <property type="entry name" value="SsrA-bd_prot_CS"/>
</dbReference>
<dbReference type="Gene3D" id="2.40.280.10">
    <property type="match status" value="1"/>
</dbReference>
<evidence type="ECO:0000313" key="4">
    <source>
        <dbReference type="EMBL" id="WXL28665.1"/>
    </source>
</evidence>
<proteinExistence type="inferred from homology"/>
<evidence type="ECO:0000313" key="5">
    <source>
        <dbReference type="Proteomes" id="UP001460679"/>
    </source>
</evidence>
<dbReference type="Pfam" id="PF01668">
    <property type="entry name" value="SmpB"/>
    <property type="match status" value="1"/>
</dbReference>
<name>A0ABZ2RNQ4_9BACT</name>
<dbReference type="SUPFAM" id="SSF74982">
    <property type="entry name" value="Small protein B (SmpB)"/>
    <property type="match status" value="1"/>
</dbReference>
<dbReference type="NCBIfam" id="NF003843">
    <property type="entry name" value="PRK05422.1"/>
    <property type="match status" value="1"/>
</dbReference>
<dbReference type="PANTHER" id="PTHR30308">
    <property type="entry name" value="TMRNA-BINDING COMPONENT OF TRANS-TRANSLATION TAGGING COMPLEX"/>
    <property type="match status" value="1"/>
</dbReference>
<keyword evidence="1 3" id="KW-0963">Cytoplasm</keyword>